<dbReference type="SUPFAM" id="SSF56042">
    <property type="entry name" value="PurM C-terminal domain-like"/>
    <property type="match status" value="1"/>
</dbReference>
<dbReference type="Pfam" id="PF00586">
    <property type="entry name" value="AIRS"/>
    <property type="match status" value="1"/>
</dbReference>
<feature type="domain" description="PurM-like C-terminal" evidence="13">
    <location>
        <begin position="264"/>
        <end position="414"/>
    </location>
</feature>
<accession>A0A3R9NFY8</accession>
<dbReference type="SUPFAM" id="SSF55326">
    <property type="entry name" value="PurM N-terminal domain-like"/>
    <property type="match status" value="1"/>
</dbReference>
<dbReference type="GO" id="GO:0005524">
    <property type="term" value="F:ATP binding"/>
    <property type="evidence" value="ECO:0007669"/>
    <property type="project" value="UniProtKB-KW"/>
</dbReference>
<dbReference type="GO" id="GO:0046084">
    <property type="term" value="P:adenine biosynthetic process"/>
    <property type="evidence" value="ECO:0007669"/>
    <property type="project" value="TreeGrafter"/>
</dbReference>
<evidence type="ECO:0000256" key="1">
    <source>
        <dbReference type="ARBA" id="ARBA00004686"/>
    </source>
</evidence>
<dbReference type="InterPro" id="IPR036676">
    <property type="entry name" value="PurM-like_C_sf"/>
</dbReference>
<proteinExistence type="inferred from homology"/>
<evidence type="ECO:0000256" key="7">
    <source>
        <dbReference type="ARBA" id="ARBA00022840"/>
    </source>
</evidence>
<dbReference type="InterPro" id="IPR036921">
    <property type="entry name" value="PurM-like_N_sf"/>
</dbReference>
<evidence type="ECO:0000313" key="14">
    <source>
        <dbReference type="EMBL" id="RSK46273.1"/>
    </source>
</evidence>
<comment type="catalytic activity">
    <reaction evidence="11">
        <text>2-formamido-N(1)-(5-O-phospho-beta-D-ribosyl)acetamidine + ATP = 5-amino-1-(5-phospho-beta-D-ribosyl)imidazole + ADP + phosphate + H(+)</text>
        <dbReference type="Rhea" id="RHEA:23032"/>
        <dbReference type="ChEBI" id="CHEBI:15378"/>
        <dbReference type="ChEBI" id="CHEBI:30616"/>
        <dbReference type="ChEBI" id="CHEBI:43474"/>
        <dbReference type="ChEBI" id="CHEBI:137981"/>
        <dbReference type="ChEBI" id="CHEBI:147287"/>
        <dbReference type="ChEBI" id="CHEBI:456216"/>
        <dbReference type="EC" id="6.3.3.1"/>
    </reaction>
</comment>
<dbReference type="AlphaFoldDB" id="A0A3R9NFY8"/>
<evidence type="ECO:0000259" key="12">
    <source>
        <dbReference type="Pfam" id="PF00586"/>
    </source>
</evidence>
<evidence type="ECO:0000256" key="8">
    <source>
        <dbReference type="ARBA" id="ARBA00031908"/>
    </source>
</evidence>
<evidence type="ECO:0000256" key="4">
    <source>
        <dbReference type="ARBA" id="ARBA00020367"/>
    </source>
</evidence>
<dbReference type="Gene3D" id="3.30.1330.10">
    <property type="entry name" value="PurM-like, N-terminal domain"/>
    <property type="match status" value="1"/>
</dbReference>
<dbReference type="InterPro" id="IPR010918">
    <property type="entry name" value="PurM-like_C_dom"/>
</dbReference>
<dbReference type="EMBL" id="RWIU01000001">
    <property type="protein sequence ID" value="RSK46273.1"/>
    <property type="molecule type" value="Genomic_DNA"/>
</dbReference>
<dbReference type="GO" id="GO:0005829">
    <property type="term" value="C:cytosol"/>
    <property type="evidence" value="ECO:0007669"/>
    <property type="project" value="TreeGrafter"/>
</dbReference>
<dbReference type="InterPro" id="IPR004733">
    <property type="entry name" value="PurM_cligase"/>
</dbReference>
<evidence type="ECO:0000256" key="3">
    <source>
        <dbReference type="ARBA" id="ARBA00013047"/>
    </source>
</evidence>
<name>A0A3R9NFY8_9BACT</name>
<keyword evidence="6" id="KW-0547">Nucleotide-binding</keyword>
<comment type="pathway">
    <text evidence="1">Purine metabolism; IMP biosynthesis via de novo pathway; 5-amino-1-(5-phospho-D-ribosyl)imidazole from N(2)-formyl-N(1)-(5-phospho-D-ribosyl)glycinamide: step 2/2.</text>
</comment>
<evidence type="ECO:0000256" key="11">
    <source>
        <dbReference type="ARBA" id="ARBA00049057"/>
    </source>
</evidence>
<dbReference type="PANTHER" id="PTHR10520">
    <property type="entry name" value="TRIFUNCTIONAL PURINE BIOSYNTHETIC PROTEIN ADENOSINE-3-RELATED"/>
    <property type="match status" value="1"/>
</dbReference>
<organism evidence="14 15">
    <name type="scientific">Hymenobacter perfusus</name>
    <dbReference type="NCBI Taxonomy" id="1236770"/>
    <lineage>
        <taxon>Bacteria</taxon>
        <taxon>Pseudomonadati</taxon>
        <taxon>Bacteroidota</taxon>
        <taxon>Cytophagia</taxon>
        <taxon>Cytophagales</taxon>
        <taxon>Hymenobacteraceae</taxon>
        <taxon>Hymenobacter</taxon>
    </lineage>
</organism>
<keyword evidence="5 14" id="KW-0436">Ligase</keyword>
<dbReference type="OrthoDB" id="9802507at2"/>
<dbReference type="GO" id="GO:0004637">
    <property type="term" value="F:phosphoribosylamine-glycine ligase activity"/>
    <property type="evidence" value="ECO:0007669"/>
    <property type="project" value="TreeGrafter"/>
</dbReference>
<dbReference type="Proteomes" id="UP000270291">
    <property type="component" value="Unassembled WGS sequence"/>
</dbReference>
<dbReference type="PANTHER" id="PTHR10520:SF12">
    <property type="entry name" value="TRIFUNCTIONAL PURINE BIOSYNTHETIC PROTEIN ADENOSINE-3"/>
    <property type="match status" value="1"/>
</dbReference>
<dbReference type="InterPro" id="IPR016188">
    <property type="entry name" value="PurM-like_N"/>
</dbReference>
<evidence type="ECO:0000256" key="9">
    <source>
        <dbReference type="ARBA" id="ARBA00032931"/>
    </source>
</evidence>
<dbReference type="EC" id="6.3.3.1" evidence="3"/>
<protein>
    <recommendedName>
        <fullName evidence="4">Phosphoribosylformylglycinamidine cyclo-ligase</fullName>
        <ecNumber evidence="3">6.3.3.1</ecNumber>
    </recommendedName>
    <alternativeName>
        <fullName evidence="9">AIR synthase</fullName>
    </alternativeName>
    <alternativeName>
        <fullName evidence="10">AIRS</fullName>
    </alternativeName>
    <alternativeName>
        <fullName evidence="8">Phosphoribosyl-aminoimidazole synthetase</fullName>
    </alternativeName>
</protein>
<dbReference type="UniPathway" id="UPA00074">
    <property type="reaction ID" value="UER00129"/>
</dbReference>
<reference evidence="14 15" key="1">
    <citation type="submission" date="2018-12" db="EMBL/GenBank/DDBJ databases">
        <authorList>
            <person name="Feng G."/>
            <person name="Zhu H."/>
        </authorList>
    </citation>
    <scope>NUCLEOTIDE SEQUENCE [LARGE SCALE GENOMIC DNA]</scope>
    <source>
        <strain evidence="14 15">LMG 26000</strain>
    </source>
</reference>
<dbReference type="Pfam" id="PF02769">
    <property type="entry name" value="AIRS_C"/>
    <property type="match status" value="1"/>
</dbReference>
<comment type="similarity">
    <text evidence="2">Belongs to the AIR synthase family.</text>
</comment>
<dbReference type="GO" id="GO:0006189">
    <property type="term" value="P:'de novo' IMP biosynthetic process"/>
    <property type="evidence" value="ECO:0007669"/>
    <property type="project" value="UniProtKB-UniPathway"/>
</dbReference>
<dbReference type="GO" id="GO:0004641">
    <property type="term" value="F:phosphoribosylformylglycinamidine cyclo-ligase activity"/>
    <property type="evidence" value="ECO:0007669"/>
    <property type="project" value="UniProtKB-EC"/>
</dbReference>
<keyword evidence="15" id="KW-1185">Reference proteome</keyword>
<evidence type="ECO:0000256" key="5">
    <source>
        <dbReference type="ARBA" id="ARBA00022598"/>
    </source>
</evidence>
<feature type="domain" description="PurM-like N-terminal" evidence="12">
    <location>
        <begin position="101"/>
        <end position="195"/>
    </location>
</feature>
<sequence>MWRRNILRLIVERPAPRRSNNISNDETQSIASLLPRFMSQTSADTNLKATAGYSIEEGNAASKNAYHWAQKTFSTRAGKPGEPAQDLAGGFSNEIRFGAERLGIGSDGIGTKIEVAERLDRYDTLGYDLIAMVADDLIVAGFVPTNLSNIIDVNTLNYEVVDELMRGLHDAAQFSQIAVTGGEIAELGNRIGGYPGAKMNFNWCSTAVGVLHPSLERPLSGANVRAGQAVVALRSPSFRSNGYSLARRALTKAFGEKWHEQPYNEAAGTQAAGEATSNQQLTTENATTWGEVMLAPSLIFSPGVAAVLDAGLPLHAAAHITGGGIADNFRRVLKNGVGAELDNLFAPLPAMQQLAELAGITPQEAYLYWNMGNGMLLVTEPEQAEAVAETLRAHGYQAQVAGRITPETDVVLRVGAGELRYEA</sequence>
<evidence type="ECO:0000256" key="2">
    <source>
        <dbReference type="ARBA" id="ARBA00010280"/>
    </source>
</evidence>
<evidence type="ECO:0000256" key="10">
    <source>
        <dbReference type="ARBA" id="ARBA00033093"/>
    </source>
</evidence>
<evidence type="ECO:0000259" key="13">
    <source>
        <dbReference type="Pfam" id="PF02769"/>
    </source>
</evidence>
<evidence type="ECO:0000256" key="6">
    <source>
        <dbReference type="ARBA" id="ARBA00022741"/>
    </source>
</evidence>
<keyword evidence="7" id="KW-0067">ATP-binding</keyword>
<dbReference type="Gene3D" id="3.90.650.10">
    <property type="entry name" value="PurM-like C-terminal domain"/>
    <property type="match status" value="1"/>
</dbReference>
<comment type="caution">
    <text evidence="14">The sequence shown here is derived from an EMBL/GenBank/DDBJ whole genome shotgun (WGS) entry which is preliminary data.</text>
</comment>
<gene>
    <name evidence="14" type="ORF">EI293_03650</name>
</gene>
<evidence type="ECO:0000313" key="15">
    <source>
        <dbReference type="Proteomes" id="UP000270291"/>
    </source>
</evidence>